<proteinExistence type="inferred from homology"/>
<name>A0A9W7W7J5_9PEZI</name>
<evidence type="ECO:0000256" key="3">
    <source>
        <dbReference type="ARBA" id="ARBA00022630"/>
    </source>
</evidence>
<evidence type="ECO:0000259" key="7">
    <source>
        <dbReference type="Pfam" id="PF02771"/>
    </source>
</evidence>
<evidence type="ECO:0000256" key="2">
    <source>
        <dbReference type="ARBA" id="ARBA00009347"/>
    </source>
</evidence>
<dbReference type="Pfam" id="PF02771">
    <property type="entry name" value="Acyl-CoA_dh_N"/>
    <property type="match status" value="1"/>
</dbReference>
<evidence type="ECO:0000259" key="5">
    <source>
        <dbReference type="Pfam" id="PF00441"/>
    </source>
</evidence>
<dbReference type="Pfam" id="PF02770">
    <property type="entry name" value="Acyl-CoA_dh_M"/>
    <property type="match status" value="1"/>
</dbReference>
<gene>
    <name evidence="8" type="ORF">Tdes44962_MAKER06606</name>
</gene>
<evidence type="ECO:0000313" key="8">
    <source>
        <dbReference type="EMBL" id="KAH9845480.1"/>
    </source>
</evidence>
<dbReference type="InterPro" id="IPR009100">
    <property type="entry name" value="AcylCoA_DH/oxidase_NM_dom_sf"/>
</dbReference>
<dbReference type="SUPFAM" id="SSF53474">
    <property type="entry name" value="alpha/beta-Hydrolases"/>
    <property type="match status" value="1"/>
</dbReference>
<dbReference type="Gene3D" id="3.40.50.1820">
    <property type="entry name" value="alpha/beta hydrolase"/>
    <property type="match status" value="1"/>
</dbReference>
<reference evidence="8 9" key="2">
    <citation type="journal article" date="2021" name="Curr. Genet.">
        <title>Genetic response to nitrogen starvation in the aggressive Eucalyptus foliar pathogen Teratosphaeria destructans.</title>
        <authorList>
            <person name="Havenga M."/>
            <person name="Wingfield B.D."/>
            <person name="Wingfield M.J."/>
            <person name="Dreyer L.L."/>
            <person name="Roets F."/>
            <person name="Aylward J."/>
        </authorList>
    </citation>
    <scope>NUCLEOTIDE SEQUENCE [LARGE SCALE GENOMIC DNA]</scope>
    <source>
        <strain evidence="8">CMW44962</strain>
    </source>
</reference>
<dbReference type="InterPro" id="IPR029058">
    <property type="entry name" value="AB_hydrolase_fold"/>
</dbReference>
<feature type="domain" description="Acyl-CoA oxidase/dehydrogenase middle" evidence="6">
    <location>
        <begin position="636"/>
        <end position="732"/>
    </location>
</feature>
<dbReference type="Gene3D" id="1.10.540.10">
    <property type="entry name" value="Acyl-CoA dehydrogenase/oxidase, N-terminal domain"/>
    <property type="match status" value="1"/>
</dbReference>
<reference evidence="8 9" key="1">
    <citation type="journal article" date="2018" name="IMA Fungus">
        <title>IMA Genome-F 10: Nine draft genome sequences of Claviceps purpurea s.lat., including C. arundinis, C. humidiphila, and C. cf. spartinae, pseudomolecules for the pitch canker pathogen Fusarium circinatum, draft genome of Davidsoniella eucalypti, Grosmannia galeiformis, Quambalaria eucalypti, and Teratosphaeria destructans.</title>
        <authorList>
            <person name="Wingfield B.D."/>
            <person name="Liu M."/>
            <person name="Nguyen H.D."/>
            <person name="Lane F.A."/>
            <person name="Morgan S.W."/>
            <person name="De Vos L."/>
            <person name="Wilken P.M."/>
            <person name="Duong T.A."/>
            <person name="Aylward J."/>
            <person name="Coetzee M.P."/>
            <person name="Dadej K."/>
            <person name="De Beer Z.W."/>
            <person name="Findlay W."/>
            <person name="Havenga M."/>
            <person name="Kolarik M."/>
            <person name="Menzies J.G."/>
            <person name="Naidoo K."/>
            <person name="Pochopski O."/>
            <person name="Shoukouhi P."/>
            <person name="Santana Q.C."/>
            <person name="Seifert K.A."/>
            <person name="Soal N."/>
            <person name="Steenkamp E.T."/>
            <person name="Tatham C.T."/>
            <person name="van der Nest M.A."/>
            <person name="Wingfield M.J."/>
        </authorList>
    </citation>
    <scope>NUCLEOTIDE SEQUENCE [LARGE SCALE GENOMIC DNA]</scope>
    <source>
        <strain evidence="8">CMW44962</strain>
    </source>
</reference>
<dbReference type="Pfam" id="PF00441">
    <property type="entry name" value="Acyl-CoA_dh_1"/>
    <property type="match status" value="1"/>
</dbReference>
<dbReference type="SUPFAM" id="SSF47203">
    <property type="entry name" value="Acyl-CoA dehydrogenase C-terminal domain-like"/>
    <property type="match status" value="1"/>
</dbReference>
<organism evidence="8 9">
    <name type="scientific">Teratosphaeria destructans</name>
    <dbReference type="NCBI Taxonomy" id="418781"/>
    <lineage>
        <taxon>Eukaryota</taxon>
        <taxon>Fungi</taxon>
        <taxon>Dikarya</taxon>
        <taxon>Ascomycota</taxon>
        <taxon>Pezizomycotina</taxon>
        <taxon>Dothideomycetes</taxon>
        <taxon>Dothideomycetidae</taxon>
        <taxon>Mycosphaerellales</taxon>
        <taxon>Teratosphaeriaceae</taxon>
        <taxon>Teratosphaeria</taxon>
    </lineage>
</organism>
<dbReference type="AlphaFoldDB" id="A0A9W7W7J5"/>
<dbReference type="Gene3D" id="1.20.140.10">
    <property type="entry name" value="Butyryl-CoA Dehydrogenase, subunit A, domain 3"/>
    <property type="match status" value="1"/>
</dbReference>
<dbReference type="GO" id="GO:0050660">
    <property type="term" value="F:flavin adenine dinucleotide binding"/>
    <property type="evidence" value="ECO:0007669"/>
    <property type="project" value="InterPro"/>
</dbReference>
<evidence type="ECO:0000256" key="1">
    <source>
        <dbReference type="ARBA" id="ARBA00001974"/>
    </source>
</evidence>
<evidence type="ECO:0000259" key="6">
    <source>
        <dbReference type="Pfam" id="PF02770"/>
    </source>
</evidence>
<dbReference type="OrthoDB" id="10254877at2759"/>
<dbReference type="InterPro" id="IPR037069">
    <property type="entry name" value="AcylCoA_DH/ox_N_sf"/>
</dbReference>
<sequence>MMQYSYLLTIAGTLLQRSNAAPTRTTEQHAKIEARNPDLIGDLLGGVESAVASVIDDGFDELQSLSVSTATAKCAKALSILSTVTPIATPTSIDHAASILSAVFQASPTPNNLYAALDGLIAAGLTQDNVQGATELLNGLADGKNSMDNSNAQNPWPSVYPKASSSDAPYSLSESDLRKVIYIPSSFKYGSGAQPVILVPGTGDTGYTTFAGNYIKLLQGQASSVGDPVWLNIPGYELNDAQVNAEYVAYAINYIYGISGRRKVAVAGWSQGNINTQWAFKYWPSTRSHVTDHVAFSPDYRGTELASYIDVGEALPPSLIQQEYNSKFISTLRRNGGDSAYVPTTTIYSGFFDEIVEPQQGTGASAYLLSNNGVSVTNNEVQNVCAGQLAGSLYTHEGTLYNPLGYALFVDALTYIGPGQTSRLDLGSVCSTYLTSGLDLVDLLLTENSILVAGITIGTYPDPVLQEPAIKSITMAGTSSTGQTPIPFSEPPYLCGLPSPYYTPELRKWQKTVNAFISEHLTPYAQQWEVEETVPPHLFDLFSKHNMLIPTLPAPLPVKQLKDAGIHDILGLKVKDFTYFHNMIYVDEMARSGLSGPGASMTTGIAFGVPCVIKYGSPELQQRYLPDAFWGRTRWCIAITEPDAGSDVANIQTTAVKSKDGKKYIINGTKKWITTAVWSNYASMAVRTGGPGPGGISMIVCPLKGQKGVDMRRLKVSGQISAGTTYIELDDVEVPVENLIGKEGEGMKYIMNNFNHERLTIAIGTTRQARVALSAAFAYVLKREAFGKTMIEQPVVRHRLAKAGALLESTWAWVEQFVYMMCHMQKEAADVELGGLTAAAKAHAGIVLKECADTAVLLFGGNGFTRSDLGANFTDSGVCYVLTGARIPGGSEDVLLDLMIRQLAKNYQRKIKELERPKGSSRL</sequence>
<feature type="domain" description="Acyl-CoA dehydrogenase/oxidase C-terminal" evidence="5">
    <location>
        <begin position="744"/>
        <end position="903"/>
    </location>
</feature>
<dbReference type="PANTHER" id="PTHR37574">
    <property type="entry name" value="LIPASE B"/>
    <property type="match status" value="1"/>
</dbReference>
<keyword evidence="3" id="KW-0285">Flavoprotein</keyword>
<dbReference type="Proteomes" id="UP001138500">
    <property type="component" value="Unassembled WGS sequence"/>
</dbReference>
<dbReference type="InterPro" id="IPR036250">
    <property type="entry name" value="AcylCo_DH-like_C"/>
</dbReference>
<keyword evidence="9" id="KW-1185">Reference proteome</keyword>
<comment type="caution">
    <text evidence="8">The sequence shown here is derived from an EMBL/GenBank/DDBJ whole genome shotgun (WGS) entry which is preliminary data.</text>
</comment>
<dbReference type="PANTHER" id="PTHR37574:SF1">
    <property type="entry name" value="LIPASE B"/>
    <property type="match status" value="1"/>
</dbReference>
<dbReference type="EMBL" id="RIBY02000058">
    <property type="protein sequence ID" value="KAH9845480.1"/>
    <property type="molecule type" value="Genomic_DNA"/>
</dbReference>
<comment type="cofactor">
    <cofactor evidence="1">
        <name>FAD</name>
        <dbReference type="ChEBI" id="CHEBI:57692"/>
    </cofactor>
</comment>
<protein>
    <submittedName>
        <fullName evidence="8">Acyl-CoA dehydrogenase, N-terminal domain</fullName>
    </submittedName>
</protein>
<dbReference type="InterPro" id="IPR046373">
    <property type="entry name" value="Acyl-CoA_Oxase/DH_mid-dom_sf"/>
</dbReference>
<comment type="similarity">
    <text evidence="2">Belongs to the acyl-CoA dehydrogenase family.</text>
</comment>
<dbReference type="InterPro" id="IPR013786">
    <property type="entry name" value="AcylCoA_DH/ox_N"/>
</dbReference>
<feature type="domain" description="Acyl-CoA dehydrogenase/oxidase N-terminal" evidence="7">
    <location>
        <begin position="503"/>
        <end position="628"/>
    </location>
</feature>
<evidence type="ECO:0000256" key="4">
    <source>
        <dbReference type="ARBA" id="ARBA00022827"/>
    </source>
</evidence>
<keyword evidence="4" id="KW-0274">FAD</keyword>
<accession>A0A9W7W7J5</accession>
<dbReference type="InterPro" id="IPR009075">
    <property type="entry name" value="AcylCo_DH/oxidase_C"/>
</dbReference>
<evidence type="ECO:0000313" key="9">
    <source>
        <dbReference type="Proteomes" id="UP001138500"/>
    </source>
</evidence>
<dbReference type="InterPro" id="IPR053228">
    <property type="entry name" value="Stereospecific_Lipase"/>
</dbReference>
<dbReference type="GO" id="GO:0016627">
    <property type="term" value="F:oxidoreductase activity, acting on the CH-CH group of donors"/>
    <property type="evidence" value="ECO:0007669"/>
    <property type="project" value="InterPro"/>
</dbReference>
<dbReference type="Gene3D" id="2.40.110.10">
    <property type="entry name" value="Butyryl-CoA Dehydrogenase, subunit A, domain 2"/>
    <property type="match status" value="1"/>
</dbReference>
<dbReference type="SUPFAM" id="SSF56645">
    <property type="entry name" value="Acyl-CoA dehydrogenase NM domain-like"/>
    <property type="match status" value="1"/>
</dbReference>
<dbReference type="InterPro" id="IPR006091">
    <property type="entry name" value="Acyl-CoA_Oxase/DH_mid-dom"/>
</dbReference>